<feature type="compositionally biased region" description="Acidic residues" evidence="6">
    <location>
        <begin position="122"/>
        <end position="134"/>
    </location>
</feature>
<dbReference type="PANTHER" id="PTHR46695:SF5">
    <property type="entry name" value="RNA POLYMERASE-ASSOCIATED PROTEIN RTF1 HOMOLOG"/>
    <property type="match status" value="1"/>
</dbReference>
<gene>
    <name evidence="11" type="ORF">M6B38_309880</name>
</gene>
<reference evidence="11" key="2">
    <citation type="submission" date="2023-04" db="EMBL/GenBank/DDBJ databases">
        <authorList>
            <person name="Bruccoleri R.E."/>
            <person name="Oakeley E.J."/>
            <person name="Faust A.-M."/>
            <person name="Dessus-Babus S."/>
            <person name="Altorfer M."/>
            <person name="Burckhardt D."/>
            <person name="Oertli M."/>
            <person name="Naumann U."/>
            <person name="Petersen F."/>
            <person name="Wong J."/>
        </authorList>
    </citation>
    <scope>NUCLEOTIDE SEQUENCE</scope>
    <source>
        <strain evidence="11">GSM-AAB239-AS_SAM_17_03QT</strain>
        <tissue evidence="11">Leaf</tissue>
    </source>
</reference>
<feature type="compositionally biased region" description="Acidic residues" evidence="6">
    <location>
        <begin position="972"/>
        <end position="981"/>
    </location>
</feature>
<feature type="compositionally biased region" description="Polar residues" evidence="6">
    <location>
        <begin position="1328"/>
        <end position="1360"/>
    </location>
</feature>
<keyword evidence="4" id="KW-0238">DNA-binding</keyword>
<dbReference type="SUPFAM" id="SSF55277">
    <property type="entry name" value="GYF domain"/>
    <property type="match status" value="1"/>
</dbReference>
<feature type="compositionally biased region" description="Basic and acidic residues" evidence="6">
    <location>
        <begin position="240"/>
        <end position="252"/>
    </location>
</feature>
<evidence type="ECO:0000256" key="3">
    <source>
        <dbReference type="ARBA" id="ARBA00022833"/>
    </source>
</evidence>
<feature type="region of interest" description="Disordered" evidence="6">
    <location>
        <begin position="1523"/>
        <end position="1599"/>
    </location>
</feature>
<comment type="caution">
    <text evidence="11">The sequence shown here is derived from an EMBL/GenBank/DDBJ whole genome shotgun (WGS) entry which is preliminary data.</text>
</comment>
<dbReference type="PROSITE" id="PS50016">
    <property type="entry name" value="ZF_PHD_2"/>
    <property type="match status" value="1"/>
</dbReference>
<dbReference type="InterPro" id="IPR003169">
    <property type="entry name" value="GYF"/>
</dbReference>
<dbReference type="Pfam" id="PF02213">
    <property type="entry name" value="GYF"/>
    <property type="match status" value="1"/>
</dbReference>
<dbReference type="GO" id="GO:0008270">
    <property type="term" value="F:zinc ion binding"/>
    <property type="evidence" value="ECO:0007669"/>
    <property type="project" value="UniProtKB-KW"/>
</dbReference>
<dbReference type="Proteomes" id="UP001140949">
    <property type="component" value="Unassembled WGS sequence"/>
</dbReference>
<feature type="compositionally biased region" description="Basic and acidic residues" evidence="6">
    <location>
        <begin position="624"/>
        <end position="633"/>
    </location>
</feature>
<dbReference type="InterPro" id="IPR035445">
    <property type="entry name" value="GYF-like_dom_sf"/>
</dbReference>
<feature type="compositionally biased region" description="Basic and acidic residues" evidence="6">
    <location>
        <begin position="280"/>
        <end position="289"/>
    </location>
</feature>
<evidence type="ECO:0000259" key="10">
    <source>
        <dbReference type="PROSITE" id="PS51925"/>
    </source>
</evidence>
<dbReference type="InterPro" id="IPR036885">
    <property type="entry name" value="SWIB_MDM2_dom_sf"/>
</dbReference>
<dbReference type="Pfam" id="PF25980">
    <property type="entry name" value="NERD_plant"/>
    <property type="match status" value="1"/>
</dbReference>
<feature type="compositionally biased region" description="Basic and acidic residues" evidence="6">
    <location>
        <begin position="1038"/>
        <end position="1048"/>
    </location>
</feature>
<dbReference type="Gene3D" id="3.30.40.10">
    <property type="entry name" value="Zinc/RING finger domain, C3HC4 (zinc finger)"/>
    <property type="match status" value="1"/>
</dbReference>
<feature type="domain" description="Plus3" evidence="9">
    <location>
        <begin position="777"/>
        <end position="910"/>
    </location>
</feature>
<dbReference type="SMART" id="SM00151">
    <property type="entry name" value="SWIB"/>
    <property type="match status" value="1"/>
</dbReference>
<evidence type="ECO:0000256" key="6">
    <source>
        <dbReference type="SAM" id="MobiDB-lite"/>
    </source>
</evidence>
<dbReference type="SMART" id="SM00249">
    <property type="entry name" value="PHD"/>
    <property type="match status" value="1"/>
</dbReference>
<feature type="region of interest" description="Disordered" evidence="6">
    <location>
        <begin position="122"/>
        <end position="421"/>
    </location>
</feature>
<keyword evidence="3" id="KW-0862">Zinc</keyword>
<feature type="region of interest" description="Disordered" evidence="6">
    <location>
        <begin position="957"/>
        <end position="1056"/>
    </location>
</feature>
<evidence type="ECO:0000256" key="5">
    <source>
        <dbReference type="PROSITE-ProRule" id="PRU00146"/>
    </source>
</evidence>
<feature type="compositionally biased region" description="Basic and acidic residues" evidence="6">
    <location>
        <begin position="208"/>
        <end position="232"/>
    </location>
</feature>
<evidence type="ECO:0000259" key="8">
    <source>
        <dbReference type="PROSITE" id="PS50829"/>
    </source>
</evidence>
<evidence type="ECO:0000313" key="11">
    <source>
        <dbReference type="EMBL" id="KAJ6840492.1"/>
    </source>
</evidence>
<dbReference type="InterPro" id="IPR004343">
    <property type="entry name" value="Plus-3_dom"/>
</dbReference>
<feature type="compositionally biased region" description="Polar residues" evidence="6">
    <location>
        <begin position="1017"/>
        <end position="1033"/>
    </location>
</feature>
<evidence type="ECO:0000256" key="1">
    <source>
        <dbReference type="ARBA" id="ARBA00022723"/>
    </source>
</evidence>
<dbReference type="Gene3D" id="3.90.70.200">
    <property type="entry name" value="Plus-3 domain"/>
    <property type="match status" value="1"/>
</dbReference>
<dbReference type="PROSITE" id="PS50829">
    <property type="entry name" value="GYF"/>
    <property type="match status" value="1"/>
</dbReference>
<feature type="domain" description="DM2" evidence="10">
    <location>
        <begin position="637"/>
        <end position="720"/>
    </location>
</feature>
<dbReference type="GO" id="GO:0003677">
    <property type="term" value="F:DNA binding"/>
    <property type="evidence" value="ECO:0007669"/>
    <property type="project" value="UniProtKB-KW"/>
</dbReference>
<dbReference type="InterPro" id="IPR003121">
    <property type="entry name" value="SWIB_MDM2_domain"/>
</dbReference>
<dbReference type="SUPFAM" id="SSF57903">
    <property type="entry name" value="FYVE/PHD zinc finger"/>
    <property type="match status" value="1"/>
</dbReference>
<dbReference type="PANTHER" id="PTHR46695">
    <property type="entry name" value="ZINC FINGER CCCH DOMAIN-CONTAINING PROTEIN 44-RELATED"/>
    <property type="match status" value="1"/>
</dbReference>
<dbReference type="SMART" id="SM00444">
    <property type="entry name" value="GYF"/>
    <property type="match status" value="1"/>
</dbReference>
<feature type="compositionally biased region" description="Polar residues" evidence="6">
    <location>
        <begin position="1221"/>
        <end position="1237"/>
    </location>
</feature>
<dbReference type="CDD" id="cd00072">
    <property type="entry name" value="GYF"/>
    <property type="match status" value="1"/>
</dbReference>
<keyword evidence="1" id="KW-0479">Metal-binding</keyword>
<evidence type="ECO:0000313" key="12">
    <source>
        <dbReference type="Proteomes" id="UP001140949"/>
    </source>
</evidence>
<reference evidence="11" key="1">
    <citation type="journal article" date="2023" name="GigaByte">
        <title>Genome assembly of the bearded iris, Iris pallida Lam.</title>
        <authorList>
            <person name="Bruccoleri R.E."/>
            <person name="Oakeley E.J."/>
            <person name="Faust A.M.E."/>
            <person name="Altorfer M."/>
            <person name="Dessus-Babus S."/>
            <person name="Burckhardt D."/>
            <person name="Oertli M."/>
            <person name="Naumann U."/>
            <person name="Petersen F."/>
            <person name="Wong J."/>
        </authorList>
    </citation>
    <scope>NUCLEOTIDE SEQUENCE</scope>
    <source>
        <strain evidence="11">GSM-AAB239-AS_SAM_17_03QT</strain>
    </source>
</reference>
<dbReference type="CDD" id="cd15568">
    <property type="entry name" value="PHD5_NSD"/>
    <property type="match status" value="1"/>
</dbReference>
<dbReference type="SUPFAM" id="SSF47592">
    <property type="entry name" value="SWIB/MDM2 domain"/>
    <property type="match status" value="1"/>
</dbReference>
<dbReference type="Pfam" id="PF03126">
    <property type="entry name" value="Plus-3"/>
    <property type="match status" value="1"/>
</dbReference>
<feature type="compositionally biased region" description="Basic residues" evidence="6">
    <location>
        <begin position="354"/>
        <end position="365"/>
    </location>
</feature>
<dbReference type="InterPro" id="IPR058668">
    <property type="entry name" value="NERD_dom"/>
</dbReference>
<evidence type="ECO:0000256" key="4">
    <source>
        <dbReference type="ARBA" id="ARBA00023125"/>
    </source>
</evidence>
<feature type="compositionally biased region" description="Polar residues" evidence="6">
    <location>
        <begin position="1368"/>
        <end position="1386"/>
    </location>
</feature>
<feature type="compositionally biased region" description="Polar residues" evidence="6">
    <location>
        <begin position="8"/>
        <end position="18"/>
    </location>
</feature>
<dbReference type="SUPFAM" id="SSF159042">
    <property type="entry name" value="Plus3-like"/>
    <property type="match status" value="1"/>
</dbReference>
<dbReference type="InterPro" id="IPR001965">
    <property type="entry name" value="Znf_PHD"/>
</dbReference>
<feature type="region of interest" description="Disordered" evidence="6">
    <location>
        <begin position="1080"/>
        <end position="1100"/>
    </location>
</feature>
<feature type="compositionally biased region" description="Polar residues" evidence="6">
    <location>
        <begin position="1090"/>
        <end position="1100"/>
    </location>
</feature>
<dbReference type="SMART" id="SM00719">
    <property type="entry name" value="Plus3"/>
    <property type="match status" value="1"/>
</dbReference>
<dbReference type="InterPro" id="IPR019835">
    <property type="entry name" value="SWIB_domain"/>
</dbReference>
<evidence type="ECO:0000259" key="7">
    <source>
        <dbReference type="PROSITE" id="PS50016"/>
    </source>
</evidence>
<feature type="compositionally biased region" description="Basic and acidic residues" evidence="6">
    <location>
        <begin position="982"/>
        <end position="999"/>
    </location>
</feature>
<accession>A0AAX6HID5</accession>
<dbReference type="Pfam" id="PF02201">
    <property type="entry name" value="SWIB"/>
    <property type="match status" value="1"/>
</dbReference>
<protein>
    <submittedName>
        <fullName evidence="11">Zinc finger CCCH domain-containing protein 19-like</fullName>
    </submittedName>
</protein>
<dbReference type="Gene3D" id="3.30.1490.40">
    <property type="match status" value="1"/>
</dbReference>
<dbReference type="PROSITE" id="PS51925">
    <property type="entry name" value="SWIB_MDM2"/>
    <property type="match status" value="1"/>
</dbReference>
<organism evidence="11 12">
    <name type="scientific">Iris pallida</name>
    <name type="common">Sweet iris</name>
    <dbReference type="NCBI Taxonomy" id="29817"/>
    <lineage>
        <taxon>Eukaryota</taxon>
        <taxon>Viridiplantae</taxon>
        <taxon>Streptophyta</taxon>
        <taxon>Embryophyta</taxon>
        <taxon>Tracheophyta</taxon>
        <taxon>Spermatophyta</taxon>
        <taxon>Magnoliopsida</taxon>
        <taxon>Liliopsida</taxon>
        <taxon>Asparagales</taxon>
        <taxon>Iridaceae</taxon>
        <taxon>Iridoideae</taxon>
        <taxon>Irideae</taxon>
        <taxon>Iris</taxon>
    </lineage>
</organism>
<dbReference type="InterPro" id="IPR019786">
    <property type="entry name" value="Zinc_finger_PHD-type_CS"/>
</dbReference>
<proteinExistence type="predicted"/>
<name>A0AAX6HID5_IRIPA</name>
<feature type="compositionally biased region" description="Polar residues" evidence="6">
    <location>
        <begin position="1262"/>
        <end position="1283"/>
    </location>
</feature>
<feature type="region of interest" description="Disordered" evidence="6">
    <location>
        <begin position="1"/>
        <end position="90"/>
    </location>
</feature>
<feature type="compositionally biased region" description="Basic and acidic residues" evidence="6">
    <location>
        <begin position="183"/>
        <end position="200"/>
    </location>
</feature>
<feature type="compositionally biased region" description="Basic residues" evidence="6">
    <location>
        <begin position="321"/>
        <end position="334"/>
    </location>
</feature>
<feature type="region of interest" description="Disordered" evidence="6">
    <location>
        <begin position="1221"/>
        <end position="1397"/>
    </location>
</feature>
<sequence length="1799" mass="196237">MEEPPESEPNNADANLSMESLAILHSPIEEGYGRTNDGFSKEQAAEEEGGGGGDGVVGEAEVELVGGGAISVRDGEEPVSESLPMAAEGGGDGVIAVDGLSKNEDAMNFVVGGALSVLSGEESELEPAVADEENQAPVFENQMEEEKLPPPDNQRGVFECAKEEMESAEEEDEKEANALSVHSNEELKQEMKEEKAPLEREESDQEMEEKKAPLEREELEQERKEEKVPLEREESEQEIEEKKAPLENEKGTETCQSNVEEMEPPLPEEEKSPLIQPGEGSEKIEPEKLEDLEEVASENPVKGGEDKMAVDDAMDASTKVAAKHSAKGHKKVSVRGREESLDDEDAEDGPAKAAGKRSAKIRKKTPAKDRDDVVGEGEAEEAKVDSSGLSKTEGGSGTLSGKKRGRPRTSQGGRIRGPPKQKEDEESLCFICFDGGDLVVCDHRGCPKVYHPSCVNRDDAYFQAKGLWNCGWHICSKCKKSARYMCYTCTYSLCKGCIKEAGFVFVRQNKGFCETCIKTVMLIETNEYEDETMAGLDFDDKNSWLYLFKDYWVELKEKLSLTLEELRRARTLSKDSNVVSQYEKPLDNLDEASDDQGGSSSGFLGGRKASVSSSKKARKRSRKNKEDLVKEVKGTSSSEEPEWASKELLEFVAHMKDGDRSVLSQLEVRALLLQYIRLNNLRDPRNRGQIRCDARLWTLFGKSRIGQLEMLKFLESHFLLKEASPLATDDNQGGVVDPDPSQMDGNSDASNIALYMRRKSHRKVDGSEPAHIDDFAAIDVHNISFLYLRRNLMEELLNEIDTFNDNVVGSFVRIRISALGQKQDLYRLVQVVGTGKAAEKYRTGKRATDITLEILNLKKREYITIDIISNQDFTEEECKRLRQSVKCGLIDRLTVGDIQEKARALQNARVNDWLESEKLRLGNLRDRASEKVEKKKLRECVEKLQLLNKPEERIRRLNEVPNIHSDPHMDPDYESAEDEDSDSKKHDVYSRPESLHGGRDGLSAGKAASASLKISDTLDSNRITPNDGDQLSPATGDKTYEFSGDRGNRSNQMDCSEISNPEASASIQNNNHSVMKPFESSAVPPETMPGSLSANAAPLSTPSETEKMWNYQDPSGKIQGPFSMTQLRKWNTNGFFPANLRIWRTSEKQEDSILLTDSLNGKFHKDLAREEPQHNNSQPTNGAAVMNCRVNNLDGGCGGNINQQPPAGVPAMSNNSLTKSNRWITQPSSSPMPNTGVVNPVDGRSAVSSSDWESSKEGNARRGQQQGNDSHRTSFPRNSSHYPSYQGRDDRGNIGRWNGGRGRQNNWSSNRQRRFQPNDRGFDGQHPYRSSSGQQFSGEQWKSQPARQQSSGEQWKNQPARQKLSGEQWKNQPDNGSSNQLGNSFVNPAAPIPPQSGIDWTSLQGALNKILPPASSAHLMTSGQVQQSPVQTNVSNILSPTLYSVGGWPSSSGTTDSSILVQENVHVSSNPQAPNQQNQTSEGAASNILNTQQGFSVSTSTGFHVPTSKYDGAAGDVQAANSQLNETGDPSIVPCREPDSDKRSPEARDGSASESKTKSENGAKLDLSSSLPTISGSSGLPDASVPAQRMEPSSSSQLLPESQRLVPVSAQQQGPSGSGVNPAPMLNLGWGVAGQNPSLGTGTTQVIGNMVYGPAVQGAANMGWGMMAPGVMNMAWATPANLNMVWAPSAQAIPNANLGMAVPAQGNANVNLARVPAAQGNTNLSTGFGLPMQVDSTLNSGWVVPTLGNTNPNPGWVAPIAGNTNQNAIWGTPAQGTVNNMGMAWDPSGGNPNSRNPQT</sequence>
<feature type="domain" description="GYF" evidence="8">
    <location>
        <begin position="1106"/>
        <end position="1160"/>
    </location>
</feature>
<feature type="compositionally biased region" description="Low complexity" evidence="6">
    <location>
        <begin position="1001"/>
        <end position="1015"/>
    </location>
</feature>
<feature type="region of interest" description="Disordered" evidence="6">
    <location>
        <begin position="587"/>
        <end position="636"/>
    </location>
</feature>
<dbReference type="Gene3D" id="1.10.245.10">
    <property type="entry name" value="SWIB/MDM2 domain"/>
    <property type="match status" value="1"/>
</dbReference>
<feature type="compositionally biased region" description="Low complexity" evidence="6">
    <location>
        <begin position="1567"/>
        <end position="1581"/>
    </location>
</feature>
<dbReference type="CDD" id="cd10567">
    <property type="entry name" value="SWIB-MDM2_like"/>
    <property type="match status" value="1"/>
</dbReference>
<feature type="domain" description="PHD-type" evidence="7">
    <location>
        <begin position="426"/>
        <end position="492"/>
    </location>
</feature>
<dbReference type="InterPro" id="IPR019787">
    <property type="entry name" value="Znf_PHD-finger"/>
</dbReference>
<dbReference type="InterPro" id="IPR036128">
    <property type="entry name" value="Plus3-like_sf"/>
</dbReference>
<evidence type="ECO:0000259" key="9">
    <source>
        <dbReference type="PROSITE" id="PS51360"/>
    </source>
</evidence>
<dbReference type="PROSITE" id="PS01359">
    <property type="entry name" value="ZF_PHD_1"/>
    <property type="match status" value="1"/>
</dbReference>
<dbReference type="FunFam" id="3.90.70.200:FF:000002">
    <property type="entry name" value="Zinc finger CCCH domain-containing protein 19"/>
    <property type="match status" value="1"/>
</dbReference>
<dbReference type="InterPro" id="IPR011011">
    <property type="entry name" value="Znf_FYVE_PHD"/>
</dbReference>
<keyword evidence="2 5" id="KW-0863">Zinc-finger</keyword>
<dbReference type="PROSITE" id="PS51360">
    <property type="entry name" value="PLUS3"/>
    <property type="match status" value="1"/>
</dbReference>
<dbReference type="InterPro" id="IPR013083">
    <property type="entry name" value="Znf_RING/FYVE/PHD"/>
</dbReference>
<dbReference type="EMBL" id="JANAVB010009398">
    <property type="protein sequence ID" value="KAJ6840492.1"/>
    <property type="molecule type" value="Genomic_DNA"/>
</dbReference>
<keyword evidence="12" id="KW-1185">Reference proteome</keyword>
<dbReference type="FunFam" id="3.30.40.10:FF:000303">
    <property type="entry name" value="Zinc finger CCCH domain-containing protein 19"/>
    <property type="match status" value="1"/>
</dbReference>
<feature type="compositionally biased region" description="Basic and acidic residues" evidence="6">
    <location>
        <begin position="1536"/>
        <end position="1563"/>
    </location>
</feature>
<evidence type="ECO:0000256" key="2">
    <source>
        <dbReference type="ARBA" id="ARBA00022771"/>
    </source>
</evidence>